<organism evidence="2 3">
    <name type="scientific">Panacagrimonas perspica</name>
    <dbReference type="NCBI Taxonomy" id="381431"/>
    <lineage>
        <taxon>Bacteria</taxon>
        <taxon>Pseudomonadati</taxon>
        <taxon>Pseudomonadota</taxon>
        <taxon>Gammaproteobacteria</taxon>
        <taxon>Nevskiales</taxon>
        <taxon>Nevskiaceae</taxon>
        <taxon>Panacagrimonas</taxon>
    </lineage>
</organism>
<gene>
    <name evidence="2" type="ORF">DFR24_2436</name>
</gene>
<dbReference type="AlphaFoldDB" id="A0A4V3URN2"/>
<reference evidence="2 3" key="1">
    <citation type="submission" date="2019-03" db="EMBL/GenBank/DDBJ databases">
        <title>Genomic Encyclopedia of Type Strains, Phase IV (KMG-IV): sequencing the most valuable type-strain genomes for metagenomic binning, comparative biology and taxonomic classification.</title>
        <authorList>
            <person name="Goeker M."/>
        </authorList>
    </citation>
    <scope>NUCLEOTIDE SEQUENCE [LARGE SCALE GENOMIC DNA]</scope>
    <source>
        <strain evidence="2 3">DSM 26377</strain>
    </source>
</reference>
<dbReference type="OrthoDB" id="345818at2"/>
<feature type="transmembrane region" description="Helical" evidence="1">
    <location>
        <begin position="117"/>
        <end position="142"/>
    </location>
</feature>
<keyword evidence="3" id="KW-1185">Reference proteome</keyword>
<dbReference type="RefSeq" id="WP_133881664.1">
    <property type="nucleotide sequence ID" value="NZ_MWIN01000010.1"/>
</dbReference>
<accession>A0A4V3URN2</accession>
<dbReference type="EMBL" id="SOBT01000009">
    <property type="protein sequence ID" value="TDU28077.1"/>
    <property type="molecule type" value="Genomic_DNA"/>
</dbReference>
<evidence type="ECO:0000313" key="3">
    <source>
        <dbReference type="Proteomes" id="UP000295341"/>
    </source>
</evidence>
<feature type="transmembrane region" description="Helical" evidence="1">
    <location>
        <begin position="73"/>
        <end position="96"/>
    </location>
</feature>
<name>A0A4V3URN2_9GAMM</name>
<evidence type="ECO:0000313" key="2">
    <source>
        <dbReference type="EMBL" id="TDU28077.1"/>
    </source>
</evidence>
<evidence type="ECO:0000256" key="1">
    <source>
        <dbReference type="SAM" id="Phobius"/>
    </source>
</evidence>
<protein>
    <submittedName>
        <fullName evidence="2">Uncharacterized protein</fullName>
    </submittedName>
</protein>
<keyword evidence="1" id="KW-0812">Transmembrane</keyword>
<comment type="caution">
    <text evidence="2">The sequence shown here is derived from an EMBL/GenBank/DDBJ whole genome shotgun (WGS) entry which is preliminary data.</text>
</comment>
<dbReference type="Proteomes" id="UP000295341">
    <property type="component" value="Unassembled WGS sequence"/>
</dbReference>
<keyword evidence="1" id="KW-1133">Transmembrane helix</keyword>
<feature type="transmembrane region" description="Helical" evidence="1">
    <location>
        <begin position="6"/>
        <end position="27"/>
    </location>
</feature>
<keyword evidence="1" id="KW-0472">Membrane</keyword>
<sequence>MNAEQLCLLAAGTFFSSGLLTGFWKYACIARSPEAIAPVYVDIAHRASLMYAFSAILLREFVPYSPLSPTGTLWAAGLPLLFFATAIVMYIVHGILQDTDNQLRSPHRLGKLTLPGIAIHGFMWLLAAAEIGGFAVLLYGFVVSLPGTGLPS</sequence>
<proteinExistence type="predicted"/>